<feature type="transmembrane region" description="Helical" evidence="5">
    <location>
        <begin position="322"/>
        <end position="344"/>
    </location>
</feature>
<reference evidence="8" key="1">
    <citation type="journal article" date="2019" name="Int. J. Syst. Evol. Microbiol.">
        <title>The Global Catalogue of Microorganisms (GCM) 10K type strain sequencing project: providing services to taxonomists for standard genome sequencing and annotation.</title>
        <authorList>
            <consortium name="The Broad Institute Genomics Platform"/>
            <consortium name="The Broad Institute Genome Sequencing Center for Infectious Disease"/>
            <person name="Wu L."/>
            <person name="Ma J."/>
        </authorList>
    </citation>
    <scope>NUCLEOTIDE SEQUENCE [LARGE SCALE GENOMIC DNA]</scope>
    <source>
        <strain evidence="8">CECT 8570</strain>
    </source>
</reference>
<feature type="transmembrane region" description="Helical" evidence="5">
    <location>
        <begin position="199"/>
        <end position="224"/>
    </location>
</feature>
<dbReference type="InterPro" id="IPR011701">
    <property type="entry name" value="MFS"/>
</dbReference>
<sequence length="425" mass="45346">MRKKLTSIWPLFFGVMLIGLCVGAQGTLISLRAALEGFPNTITGLIMSAYYMGFLLGASRGQKVIKRVGHVRTFAALTALSSLCVLMHSLYVNPWAWVATRFLTGFAMCGIYLVAESWLNQAADDSNRGKILSLYMITLLGGILGGQFLLNLADPLSFELFSLISILMSAAAIPILVTATPTPVVTPAPSINPLQLFQWAPFGLSGIFLIQMCSAMIFGMAPVYANMVGFTTQQVAWLMAAIVAGALLFQWPLGLLADRFDRRLVATSLTGIAATLGILAGLLSDSAFVWLLCLVGLFGGFALPLYAVFSALVNDFMKPEKIVAASSTILLVGGIGASLGPLIIAPILDLAGPKGFFWGCSTTLACISLYGLYRISRFPYSAREDLHEFSMLAGANIGTGLIGIEDIAQAHAVAAEINQNPENEK</sequence>
<dbReference type="PANTHER" id="PTHR23521">
    <property type="entry name" value="TRANSPORTER MFS SUPERFAMILY"/>
    <property type="match status" value="1"/>
</dbReference>
<dbReference type="InterPro" id="IPR047200">
    <property type="entry name" value="MFS_YcaD-like"/>
</dbReference>
<dbReference type="InterPro" id="IPR036259">
    <property type="entry name" value="MFS_trans_sf"/>
</dbReference>
<feature type="transmembrane region" description="Helical" evidence="5">
    <location>
        <begin position="236"/>
        <end position="257"/>
    </location>
</feature>
<evidence type="ECO:0000256" key="4">
    <source>
        <dbReference type="ARBA" id="ARBA00023136"/>
    </source>
</evidence>
<keyword evidence="2 5" id="KW-0812">Transmembrane</keyword>
<feature type="transmembrane region" description="Helical" evidence="5">
    <location>
        <begin position="98"/>
        <end position="119"/>
    </location>
</feature>
<dbReference type="CDD" id="cd17477">
    <property type="entry name" value="MFS_YcaD_like"/>
    <property type="match status" value="1"/>
</dbReference>
<evidence type="ECO:0000256" key="5">
    <source>
        <dbReference type="SAM" id="Phobius"/>
    </source>
</evidence>
<accession>A0ABV8V6C7</accession>
<evidence type="ECO:0000259" key="6">
    <source>
        <dbReference type="PROSITE" id="PS50850"/>
    </source>
</evidence>
<feature type="domain" description="Major facilitator superfamily (MFS) profile" evidence="6">
    <location>
        <begin position="7"/>
        <end position="383"/>
    </location>
</feature>
<comment type="subcellular location">
    <subcellularLocation>
        <location evidence="1">Membrane</location>
    </subcellularLocation>
</comment>
<dbReference type="Gene3D" id="1.20.1250.20">
    <property type="entry name" value="MFS general substrate transporter like domains"/>
    <property type="match status" value="2"/>
</dbReference>
<dbReference type="Pfam" id="PF00083">
    <property type="entry name" value="Sugar_tr"/>
    <property type="match status" value="1"/>
</dbReference>
<keyword evidence="3 5" id="KW-1133">Transmembrane helix</keyword>
<organism evidence="7 8">
    <name type="scientific">Simiduia curdlanivorans</name>
    <dbReference type="NCBI Taxonomy" id="1492769"/>
    <lineage>
        <taxon>Bacteria</taxon>
        <taxon>Pseudomonadati</taxon>
        <taxon>Pseudomonadota</taxon>
        <taxon>Gammaproteobacteria</taxon>
        <taxon>Cellvibrionales</taxon>
        <taxon>Cellvibrionaceae</taxon>
        <taxon>Simiduia</taxon>
    </lineage>
</organism>
<evidence type="ECO:0000256" key="2">
    <source>
        <dbReference type="ARBA" id="ARBA00022692"/>
    </source>
</evidence>
<keyword evidence="8" id="KW-1185">Reference proteome</keyword>
<keyword evidence="4 5" id="KW-0472">Membrane</keyword>
<dbReference type="Pfam" id="PF07690">
    <property type="entry name" value="MFS_1"/>
    <property type="match status" value="1"/>
</dbReference>
<dbReference type="Proteomes" id="UP001595840">
    <property type="component" value="Unassembled WGS sequence"/>
</dbReference>
<dbReference type="InterPro" id="IPR020846">
    <property type="entry name" value="MFS_dom"/>
</dbReference>
<feature type="transmembrane region" description="Helical" evidence="5">
    <location>
        <begin position="42"/>
        <end position="59"/>
    </location>
</feature>
<feature type="transmembrane region" description="Helical" evidence="5">
    <location>
        <begin position="156"/>
        <end position="178"/>
    </location>
</feature>
<name>A0ABV8V6C7_9GAMM</name>
<evidence type="ECO:0000313" key="8">
    <source>
        <dbReference type="Proteomes" id="UP001595840"/>
    </source>
</evidence>
<feature type="transmembrane region" description="Helical" evidence="5">
    <location>
        <begin position="356"/>
        <end position="373"/>
    </location>
</feature>
<protein>
    <submittedName>
        <fullName evidence="7">MFS transporter</fullName>
    </submittedName>
</protein>
<feature type="transmembrane region" description="Helical" evidence="5">
    <location>
        <begin position="131"/>
        <end position="150"/>
    </location>
</feature>
<dbReference type="RefSeq" id="WP_290264275.1">
    <property type="nucleotide sequence ID" value="NZ_JAUFQG010000006.1"/>
</dbReference>
<proteinExistence type="predicted"/>
<evidence type="ECO:0000256" key="1">
    <source>
        <dbReference type="ARBA" id="ARBA00004370"/>
    </source>
</evidence>
<comment type="caution">
    <text evidence="7">The sequence shown here is derived from an EMBL/GenBank/DDBJ whole genome shotgun (WGS) entry which is preliminary data.</text>
</comment>
<dbReference type="InterPro" id="IPR005828">
    <property type="entry name" value="MFS_sugar_transport-like"/>
</dbReference>
<feature type="transmembrane region" description="Helical" evidence="5">
    <location>
        <begin position="264"/>
        <end position="283"/>
    </location>
</feature>
<dbReference type="PROSITE" id="PS50850">
    <property type="entry name" value="MFS"/>
    <property type="match status" value="1"/>
</dbReference>
<feature type="transmembrane region" description="Helical" evidence="5">
    <location>
        <begin position="71"/>
        <end position="92"/>
    </location>
</feature>
<evidence type="ECO:0000313" key="7">
    <source>
        <dbReference type="EMBL" id="MFC4362748.1"/>
    </source>
</evidence>
<dbReference type="EMBL" id="JBHSCX010000009">
    <property type="protein sequence ID" value="MFC4362748.1"/>
    <property type="molecule type" value="Genomic_DNA"/>
</dbReference>
<dbReference type="PANTHER" id="PTHR23521:SF3">
    <property type="entry name" value="MFS TRANSPORTER"/>
    <property type="match status" value="1"/>
</dbReference>
<gene>
    <name evidence="7" type="ORF">ACFOX3_10560</name>
</gene>
<evidence type="ECO:0000256" key="3">
    <source>
        <dbReference type="ARBA" id="ARBA00022989"/>
    </source>
</evidence>
<feature type="transmembrane region" description="Helical" evidence="5">
    <location>
        <begin position="289"/>
        <end position="313"/>
    </location>
</feature>
<dbReference type="SUPFAM" id="SSF103473">
    <property type="entry name" value="MFS general substrate transporter"/>
    <property type="match status" value="1"/>
</dbReference>